<name>A0A1H9RSD6_9EURY</name>
<evidence type="ECO:0000313" key="2">
    <source>
        <dbReference type="EMBL" id="SER75504.1"/>
    </source>
</evidence>
<organism evidence="2 3">
    <name type="scientific">Natrinema salaciae</name>
    <dbReference type="NCBI Taxonomy" id="1186196"/>
    <lineage>
        <taxon>Archaea</taxon>
        <taxon>Methanobacteriati</taxon>
        <taxon>Methanobacteriota</taxon>
        <taxon>Stenosarchaea group</taxon>
        <taxon>Halobacteria</taxon>
        <taxon>Halobacteriales</taxon>
        <taxon>Natrialbaceae</taxon>
        <taxon>Natrinema</taxon>
    </lineage>
</organism>
<proteinExistence type="predicted"/>
<dbReference type="AlphaFoldDB" id="A0A1H9RSD6"/>
<dbReference type="PROSITE" id="PS51257">
    <property type="entry name" value="PROKAR_LIPOPROTEIN"/>
    <property type="match status" value="1"/>
</dbReference>
<evidence type="ECO:0000313" key="3">
    <source>
        <dbReference type="Proteomes" id="UP000199114"/>
    </source>
</evidence>
<dbReference type="EMBL" id="FOFD01000007">
    <property type="protein sequence ID" value="SER75504.1"/>
    <property type="molecule type" value="Genomic_DNA"/>
</dbReference>
<protein>
    <recommendedName>
        <fullName evidence="4">Lipoprotein</fullName>
    </recommendedName>
</protein>
<accession>A0A1H9RSD6</accession>
<sequence length="337" mass="39429">MKRRGLLATVAMGSVGLAGCTSDSKDRDTDTENRNPEQGQRYSCYDEMIYRLNPIDIYEDVPVAIDGLYDWSPDKSIPPVPNLIRQLVNGETKTIEMSEIAPLEILPYFRDGEKVYKFKKILKNKERITAPSYTVQYTNTSAEDEYTYSFSDLPAHDQWRFYEEFVTVRNDCYAGYSDPEKRENSVMANSNQGLYIGFPYDMSLTKQESEIYYKLDLRGDSSQLTKEIQYSANIIAEDRGGFDTEFQDSYKYWTRLTDLDEDVRLLVEEAINGEFRECVTGTETEDIRTTVEKFEELIGVLKEEERRNSSRFRSTYPKYIQYNGNWYEFHRKRNPVQ</sequence>
<dbReference type="Proteomes" id="UP000199114">
    <property type="component" value="Unassembled WGS sequence"/>
</dbReference>
<feature type="region of interest" description="Disordered" evidence="1">
    <location>
        <begin position="19"/>
        <end position="40"/>
    </location>
</feature>
<evidence type="ECO:0000256" key="1">
    <source>
        <dbReference type="SAM" id="MobiDB-lite"/>
    </source>
</evidence>
<reference evidence="3" key="1">
    <citation type="submission" date="2016-10" db="EMBL/GenBank/DDBJ databases">
        <authorList>
            <person name="Varghese N."/>
            <person name="Submissions S."/>
        </authorList>
    </citation>
    <scope>NUCLEOTIDE SEQUENCE [LARGE SCALE GENOMIC DNA]</scope>
    <source>
        <strain evidence="3">DSM 25055</strain>
    </source>
</reference>
<gene>
    <name evidence="2" type="ORF">SAMN04489841_4518</name>
</gene>
<feature type="compositionally biased region" description="Basic and acidic residues" evidence="1">
    <location>
        <begin position="23"/>
        <end position="35"/>
    </location>
</feature>
<keyword evidence="3" id="KW-1185">Reference proteome</keyword>
<evidence type="ECO:0008006" key="4">
    <source>
        <dbReference type="Google" id="ProtNLM"/>
    </source>
</evidence>